<dbReference type="Proteomes" id="UP000789366">
    <property type="component" value="Unassembled WGS sequence"/>
</dbReference>
<feature type="non-terminal residue" evidence="1">
    <location>
        <position position="65"/>
    </location>
</feature>
<name>A0ACA9PXK7_9GLOM</name>
<proteinExistence type="predicted"/>
<evidence type="ECO:0000313" key="2">
    <source>
        <dbReference type="Proteomes" id="UP000789366"/>
    </source>
</evidence>
<protein>
    <submittedName>
        <fullName evidence="1">9457_t:CDS:1</fullName>
    </submittedName>
</protein>
<accession>A0ACA9PXK7</accession>
<feature type="non-terminal residue" evidence="1">
    <location>
        <position position="1"/>
    </location>
</feature>
<dbReference type="EMBL" id="CAJVPW010031638">
    <property type="protein sequence ID" value="CAG8726966.1"/>
    <property type="molecule type" value="Genomic_DNA"/>
</dbReference>
<gene>
    <name evidence="1" type="ORF">SPELUC_LOCUS12829</name>
</gene>
<organism evidence="1 2">
    <name type="scientific">Cetraspora pellucida</name>
    <dbReference type="NCBI Taxonomy" id="1433469"/>
    <lineage>
        <taxon>Eukaryota</taxon>
        <taxon>Fungi</taxon>
        <taxon>Fungi incertae sedis</taxon>
        <taxon>Mucoromycota</taxon>
        <taxon>Glomeromycotina</taxon>
        <taxon>Glomeromycetes</taxon>
        <taxon>Diversisporales</taxon>
        <taxon>Gigasporaceae</taxon>
        <taxon>Cetraspora</taxon>
    </lineage>
</organism>
<sequence length="65" mass="7492">DLKLFFETLNLTSSTTNLDETEHDNDKLEFGSESSDVDKDITDEKSEKHQIVINELINKLKLCYS</sequence>
<reference evidence="1" key="1">
    <citation type="submission" date="2021-06" db="EMBL/GenBank/DDBJ databases">
        <authorList>
            <person name="Kallberg Y."/>
            <person name="Tangrot J."/>
            <person name="Rosling A."/>
        </authorList>
    </citation>
    <scope>NUCLEOTIDE SEQUENCE</scope>
    <source>
        <strain evidence="1">28 12/20/2015</strain>
    </source>
</reference>
<keyword evidence="2" id="KW-1185">Reference proteome</keyword>
<comment type="caution">
    <text evidence="1">The sequence shown here is derived from an EMBL/GenBank/DDBJ whole genome shotgun (WGS) entry which is preliminary data.</text>
</comment>
<evidence type="ECO:0000313" key="1">
    <source>
        <dbReference type="EMBL" id="CAG8726966.1"/>
    </source>
</evidence>